<dbReference type="PROSITE" id="PS51294">
    <property type="entry name" value="HTH_MYB"/>
    <property type="match status" value="2"/>
</dbReference>
<evidence type="ECO:0000256" key="4">
    <source>
        <dbReference type="ARBA" id="ARBA00022737"/>
    </source>
</evidence>
<feature type="domain" description="HTH myb-type" evidence="17">
    <location>
        <begin position="3"/>
        <end position="58"/>
    </location>
</feature>
<dbReference type="CDD" id="cd00167">
    <property type="entry name" value="SANT"/>
    <property type="match status" value="1"/>
</dbReference>
<dbReference type="Pfam" id="PF11831">
    <property type="entry name" value="Myb_Cef"/>
    <property type="match status" value="1"/>
</dbReference>
<dbReference type="FunFam" id="1.10.10.60:FF:000021">
    <property type="entry name" value="CDC5 cell division cycle 5-like"/>
    <property type="match status" value="1"/>
</dbReference>
<dbReference type="InterPro" id="IPR017930">
    <property type="entry name" value="Myb_dom"/>
</dbReference>
<evidence type="ECO:0000256" key="5">
    <source>
        <dbReference type="ARBA" id="ARBA00022763"/>
    </source>
</evidence>
<comment type="similarity">
    <text evidence="1">Belongs to the CEF1 family.</text>
</comment>
<keyword evidence="11" id="KW-0131">Cell cycle</keyword>
<organism evidence="18 19">
    <name type="scientific">Obba rivulosa</name>
    <dbReference type="NCBI Taxonomy" id="1052685"/>
    <lineage>
        <taxon>Eukaryota</taxon>
        <taxon>Fungi</taxon>
        <taxon>Dikarya</taxon>
        <taxon>Basidiomycota</taxon>
        <taxon>Agaricomycotina</taxon>
        <taxon>Agaricomycetes</taxon>
        <taxon>Polyporales</taxon>
        <taxon>Gelatoporiaceae</taxon>
        <taxon>Obba</taxon>
    </lineage>
</organism>
<dbReference type="GO" id="GO:0000398">
    <property type="term" value="P:mRNA splicing, via spliceosome"/>
    <property type="evidence" value="ECO:0007669"/>
    <property type="project" value="InterPro"/>
</dbReference>
<dbReference type="Pfam" id="PF13921">
    <property type="entry name" value="Myb_DNA-bind_6"/>
    <property type="match status" value="1"/>
</dbReference>
<reference evidence="18 19" key="1">
    <citation type="submission" date="2016-07" db="EMBL/GenBank/DDBJ databases">
        <title>Draft genome of the white-rot fungus Obba rivulosa 3A-2.</title>
        <authorList>
            <consortium name="DOE Joint Genome Institute"/>
            <person name="Miettinen O."/>
            <person name="Riley R."/>
            <person name="Acob R."/>
            <person name="Barry K."/>
            <person name="Cullen D."/>
            <person name="De Vries R."/>
            <person name="Hainaut M."/>
            <person name="Hatakka A."/>
            <person name="Henrissat B."/>
            <person name="Hilden K."/>
            <person name="Kuo R."/>
            <person name="Labutti K."/>
            <person name="Lipzen A."/>
            <person name="Makela M.R."/>
            <person name="Sandor L."/>
            <person name="Spatafora J.W."/>
            <person name="Grigoriev I.V."/>
            <person name="Hibbett D.S."/>
        </authorList>
    </citation>
    <scope>NUCLEOTIDE SEQUENCE [LARGE SCALE GENOMIC DNA]</scope>
    <source>
        <strain evidence="18 19">3A-2</strain>
    </source>
</reference>
<accession>A0A8E2J5T9</accession>
<keyword evidence="19" id="KW-1185">Reference proteome</keyword>
<keyword evidence="4" id="KW-0677">Repeat</keyword>
<dbReference type="Gene3D" id="1.10.10.60">
    <property type="entry name" value="Homeodomain-like"/>
    <property type="match status" value="2"/>
</dbReference>
<evidence type="ECO:0000256" key="3">
    <source>
        <dbReference type="ARBA" id="ARBA00022728"/>
    </source>
</evidence>
<evidence type="ECO:0000313" key="18">
    <source>
        <dbReference type="EMBL" id="OCH95210.1"/>
    </source>
</evidence>
<dbReference type="GO" id="GO:0006355">
    <property type="term" value="P:regulation of DNA-templated transcription"/>
    <property type="evidence" value="ECO:0007669"/>
    <property type="project" value="UniProtKB-ARBA"/>
</dbReference>
<proteinExistence type="inferred from homology"/>
<evidence type="ECO:0000259" key="17">
    <source>
        <dbReference type="PROSITE" id="PS51294"/>
    </source>
</evidence>
<keyword evidence="3" id="KW-0747">Spliceosome</keyword>
<dbReference type="AlphaFoldDB" id="A0A8E2J5T9"/>
<keyword evidence="7" id="KW-0238">DNA-binding</keyword>
<feature type="domain" description="HTH myb-type" evidence="17">
    <location>
        <begin position="59"/>
        <end position="108"/>
    </location>
</feature>
<evidence type="ECO:0000313" key="19">
    <source>
        <dbReference type="Proteomes" id="UP000250043"/>
    </source>
</evidence>
<evidence type="ECO:0000256" key="7">
    <source>
        <dbReference type="ARBA" id="ARBA00023125"/>
    </source>
</evidence>
<dbReference type="SMART" id="SM00717">
    <property type="entry name" value="SANT"/>
    <property type="match status" value="2"/>
</dbReference>
<evidence type="ECO:0000256" key="15">
    <source>
        <dbReference type="SAM" id="MobiDB-lite"/>
    </source>
</evidence>
<feature type="compositionally biased region" description="Basic and acidic residues" evidence="15">
    <location>
        <begin position="513"/>
        <end position="533"/>
    </location>
</feature>
<sequence length="839" mass="93518">MVRIIIKGGVWKNTEDEVLKAAIAKYGKNQWARISSLLVRKTPKQCKARWYEWLDPSIKKTEWSKEEDEKLLHLAKLMPTQWRTIAPIVGRTATQCLERYQKLLDEAEAKENEELGLAGPGGEAGPSADDVRRLRPGEIDPDPETKPARPDPIDMDEDEKEMLSEARARLANTQGKKAKRKARERQLEEARRLAVLQKKRELKAAGIIMRHKTKKKGMDYNADIPFEKKPAPGFYDTSDEQARETTAPVGQSLRRLENKRKPDAEEEERKKRQRRSGKDGSDAPHQTNFVAARDAQIQKLKEAESIGRRRKLVLPAAQVGEAELEEIVKIGQAGEEAKALVAGGNEATNRLLSDYDGLEKARMAKTPRTAPQHDNVLTEARNLRNMTIQQTPLLGDENTPLHIGPGGGTGFEGATPRHQVAFTPNPLATPLRPGVEPSATPRDGSVVGRTPVHDTLSINANDGFSDVGATPRVQRIHTNSTKRALKNAFMSLPKPENNFELLVPEDEEVEETAESRQAVEDAEERDARLRRQREEEERKALARRSQAVQRGLPRPPMVDVERLLANLTVEEEGEPSELAAAENLVHAEVVDLLRHDSIAHPIPGTSIPGGTKSFYQMPPDEDIAAAQAAIQSELAAAIGYPDANEEQMKEGLAALSKLEEVDESVSWAHIRPQLAFDTTTRTWVEPETLSEEARIAGYNALLEECREAMAKEASKAAKTEKKLNVTLGGYQARSKALVKRITDTFDGMQRAKMEYESFLQLRTNESAMGPVRVSALKEEVEKLERRERLLQERYAELDSERREAAERVAALEERVMAEAEAMNEAALAEMEPEEVAAAA</sequence>
<feature type="domain" description="Myb-like" evidence="16">
    <location>
        <begin position="3"/>
        <end position="54"/>
    </location>
</feature>
<feature type="coiled-coil region" evidence="14">
    <location>
        <begin position="773"/>
        <end position="829"/>
    </location>
</feature>
<dbReference type="EMBL" id="KV722337">
    <property type="protein sequence ID" value="OCH95210.1"/>
    <property type="molecule type" value="Genomic_DNA"/>
</dbReference>
<feature type="compositionally biased region" description="Basic and acidic residues" evidence="15">
    <location>
        <begin position="129"/>
        <end position="152"/>
    </location>
</feature>
<evidence type="ECO:0000256" key="9">
    <source>
        <dbReference type="ARBA" id="ARBA00023204"/>
    </source>
</evidence>
<dbReference type="InterPro" id="IPR047240">
    <property type="entry name" value="SANT_CDC5L_II"/>
</dbReference>
<evidence type="ECO:0000256" key="10">
    <source>
        <dbReference type="ARBA" id="ARBA00023242"/>
    </source>
</evidence>
<feature type="region of interest" description="Disordered" evidence="15">
    <location>
        <begin position="231"/>
        <end position="288"/>
    </location>
</feature>
<dbReference type="InterPro" id="IPR001005">
    <property type="entry name" value="SANT/Myb"/>
</dbReference>
<dbReference type="PANTHER" id="PTHR45885">
    <property type="entry name" value="CELL DIVISION CYCLE 5-LIKE PROTEIN"/>
    <property type="match status" value="1"/>
</dbReference>
<feature type="domain" description="Myb-like" evidence="16">
    <location>
        <begin position="55"/>
        <end position="104"/>
    </location>
</feature>
<dbReference type="GO" id="GO:0006281">
    <property type="term" value="P:DNA repair"/>
    <property type="evidence" value="ECO:0007669"/>
    <property type="project" value="UniProtKB-KW"/>
</dbReference>
<keyword evidence="6 14" id="KW-0175">Coiled coil</keyword>
<dbReference type="GO" id="GO:0000974">
    <property type="term" value="C:Prp19 complex"/>
    <property type="evidence" value="ECO:0007669"/>
    <property type="project" value="InterPro"/>
</dbReference>
<evidence type="ECO:0000256" key="12">
    <source>
        <dbReference type="ARBA" id="ARBA00034837"/>
    </source>
</evidence>
<protein>
    <recommendedName>
        <fullName evidence="12">Pre-mRNA-splicing factor CEF1</fullName>
    </recommendedName>
    <alternativeName>
        <fullName evidence="13">Pre-mRNA-splicing factor cef1</fullName>
    </alternativeName>
</protein>
<keyword evidence="8" id="KW-0508">mRNA splicing</keyword>
<dbReference type="PROSITE" id="PS50090">
    <property type="entry name" value="MYB_LIKE"/>
    <property type="match status" value="2"/>
</dbReference>
<dbReference type="GO" id="GO:0003677">
    <property type="term" value="F:DNA binding"/>
    <property type="evidence" value="ECO:0007669"/>
    <property type="project" value="UniProtKB-KW"/>
</dbReference>
<dbReference type="PANTHER" id="PTHR45885:SF1">
    <property type="entry name" value="CELL DIVISION CYCLE 5-LIKE PROTEIN"/>
    <property type="match status" value="1"/>
</dbReference>
<gene>
    <name evidence="18" type="ORF">OBBRIDRAFT_788394</name>
</gene>
<feature type="compositionally biased region" description="Basic and acidic residues" evidence="15">
    <location>
        <begin position="254"/>
        <end position="282"/>
    </location>
</feature>
<dbReference type="SUPFAM" id="SSF46689">
    <property type="entry name" value="Homeodomain-like"/>
    <property type="match status" value="1"/>
</dbReference>
<evidence type="ECO:0000256" key="8">
    <source>
        <dbReference type="ARBA" id="ARBA00023187"/>
    </source>
</evidence>
<evidence type="ECO:0000256" key="13">
    <source>
        <dbReference type="ARBA" id="ARBA00069095"/>
    </source>
</evidence>
<evidence type="ECO:0000256" key="2">
    <source>
        <dbReference type="ARBA" id="ARBA00022664"/>
    </source>
</evidence>
<dbReference type="InterPro" id="IPR009057">
    <property type="entry name" value="Homeodomain-like_sf"/>
</dbReference>
<dbReference type="InterPro" id="IPR047242">
    <property type="entry name" value="CDC5L/Cef1"/>
</dbReference>
<evidence type="ECO:0000256" key="11">
    <source>
        <dbReference type="ARBA" id="ARBA00023306"/>
    </source>
</evidence>
<feature type="region of interest" description="Disordered" evidence="15">
    <location>
        <begin position="425"/>
        <end position="447"/>
    </location>
</feature>
<evidence type="ECO:0000259" key="16">
    <source>
        <dbReference type="PROSITE" id="PS50090"/>
    </source>
</evidence>
<dbReference type="InterPro" id="IPR021786">
    <property type="entry name" value="Cdc5p/Cef1_C"/>
</dbReference>
<feature type="region of interest" description="Disordered" evidence="15">
    <location>
        <begin position="112"/>
        <end position="162"/>
    </location>
</feature>
<dbReference type="FunFam" id="1.10.10.60:FF:000091">
    <property type="entry name" value="CDC5 cell division cycle 5-like"/>
    <property type="match status" value="1"/>
</dbReference>
<keyword evidence="10" id="KW-0539">Nucleus</keyword>
<evidence type="ECO:0000256" key="6">
    <source>
        <dbReference type="ARBA" id="ARBA00023054"/>
    </source>
</evidence>
<evidence type="ECO:0000256" key="1">
    <source>
        <dbReference type="ARBA" id="ARBA00010506"/>
    </source>
</evidence>
<name>A0A8E2J5T9_9APHY</name>
<dbReference type="GO" id="GO:0005681">
    <property type="term" value="C:spliceosomal complex"/>
    <property type="evidence" value="ECO:0007669"/>
    <property type="project" value="UniProtKB-KW"/>
</dbReference>
<evidence type="ECO:0000256" key="14">
    <source>
        <dbReference type="SAM" id="Coils"/>
    </source>
</evidence>
<keyword evidence="2" id="KW-0507">mRNA processing</keyword>
<dbReference type="OrthoDB" id="1410009at2759"/>
<keyword evidence="5" id="KW-0227">DNA damage</keyword>
<dbReference type="CDD" id="cd11659">
    <property type="entry name" value="SANT_CDC5_II"/>
    <property type="match status" value="1"/>
</dbReference>
<feature type="region of interest" description="Disordered" evidence="15">
    <location>
        <begin position="507"/>
        <end position="533"/>
    </location>
</feature>
<keyword evidence="9" id="KW-0234">DNA repair</keyword>
<dbReference type="Proteomes" id="UP000250043">
    <property type="component" value="Unassembled WGS sequence"/>
</dbReference>